<dbReference type="GO" id="GO:0005886">
    <property type="term" value="C:plasma membrane"/>
    <property type="evidence" value="ECO:0007669"/>
    <property type="project" value="UniProtKB-SubCell"/>
</dbReference>
<dbReference type="EMBL" id="JACGWZ010000002">
    <property type="protein sequence ID" value="MBA8824500.1"/>
    <property type="molecule type" value="Genomic_DNA"/>
</dbReference>
<dbReference type="InterPro" id="IPR020846">
    <property type="entry name" value="MFS_dom"/>
</dbReference>
<name>A0A839DUA3_9PSEU</name>
<reference evidence="7 8" key="1">
    <citation type="submission" date="2020-07" db="EMBL/GenBank/DDBJ databases">
        <title>Sequencing the genomes of 1000 actinobacteria strains.</title>
        <authorList>
            <person name="Klenk H.-P."/>
        </authorList>
    </citation>
    <scope>NUCLEOTIDE SEQUENCE [LARGE SCALE GENOMIC DNA]</scope>
    <source>
        <strain evidence="7 8">DSM 45975</strain>
    </source>
</reference>
<evidence type="ECO:0000256" key="5">
    <source>
        <dbReference type="SAM" id="Phobius"/>
    </source>
</evidence>
<dbReference type="RefSeq" id="WP_328795997.1">
    <property type="nucleotide sequence ID" value="NZ_JACGWZ010000002.1"/>
</dbReference>
<evidence type="ECO:0000256" key="3">
    <source>
        <dbReference type="ARBA" id="ARBA00022989"/>
    </source>
</evidence>
<dbReference type="InterPro" id="IPR011701">
    <property type="entry name" value="MFS"/>
</dbReference>
<evidence type="ECO:0000313" key="7">
    <source>
        <dbReference type="EMBL" id="MBA8824500.1"/>
    </source>
</evidence>
<comment type="caution">
    <text evidence="7">The sequence shown here is derived from an EMBL/GenBank/DDBJ whole genome shotgun (WGS) entry which is preliminary data.</text>
</comment>
<dbReference type="PANTHER" id="PTHR11662:SF333">
    <property type="entry name" value="D-GALACTONATE TRANSPORTER"/>
    <property type="match status" value="1"/>
</dbReference>
<protein>
    <submittedName>
        <fullName evidence="7">Nitrate/nitrite transporter NarK</fullName>
    </submittedName>
</protein>
<keyword evidence="2 5" id="KW-0812">Transmembrane</keyword>
<gene>
    <name evidence="7" type="ORF">FHX42_001847</name>
</gene>
<dbReference type="SUPFAM" id="SSF103473">
    <property type="entry name" value="MFS general substrate transporter"/>
    <property type="match status" value="1"/>
</dbReference>
<evidence type="ECO:0000256" key="1">
    <source>
        <dbReference type="ARBA" id="ARBA00004651"/>
    </source>
</evidence>
<dbReference type="PROSITE" id="PS50850">
    <property type="entry name" value="MFS"/>
    <property type="match status" value="1"/>
</dbReference>
<sequence>MRWAWCGHWCGSARSGTPPPPRVIRVSESELAHIEEHGRDGESAPPGRAKLNWADLRYLLGKRRLWGTYLGQFANTSAMFFFLTWFPSYLTRAKDVDLLNAGVYASIPYLVALVGVLLGGWWSDRMLRRGHSANVARKTPIIAGLLLATSIVAANYVDSIALVVAIMSVAFFAQGMAALGWALPAEIAPARMVGLTGGVFNFVGNIGGAVTPIVIGTIVSLSGSFEGGLAT</sequence>
<dbReference type="Gene3D" id="1.20.1250.20">
    <property type="entry name" value="MFS general substrate transporter like domains"/>
    <property type="match status" value="1"/>
</dbReference>
<feature type="transmembrane region" description="Helical" evidence="5">
    <location>
        <begin position="66"/>
        <end position="86"/>
    </location>
</feature>
<feature type="transmembrane region" description="Helical" evidence="5">
    <location>
        <begin position="135"/>
        <end position="154"/>
    </location>
</feature>
<keyword evidence="8" id="KW-1185">Reference proteome</keyword>
<feature type="transmembrane region" description="Helical" evidence="5">
    <location>
        <begin position="106"/>
        <end position="123"/>
    </location>
</feature>
<organism evidence="7 8">
    <name type="scientific">Halosaccharopolyspora lacisalsi</name>
    <dbReference type="NCBI Taxonomy" id="1000566"/>
    <lineage>
        <taxon>Bacteria</taxon>
        <taxon>Bacillati</taxon>
        <taxon>Actinomycetota</taxon>
        <taxon>Actinomycetes</taxon>
        <taxon>Pseudonocardiales</taxon>
        <taxon>Pseudonocardiaceae</taxon>
        <taxon>Halosaccharopolyspora</taxon>
    </lineage>
</organism>
<evidence type="ECO:0000313" key="8">
    <source>
        <dbReference type="Proteomes" id="UP000569329"/>
    </source>
</evidence>
<dbReference type="Proteomes" id="UP000569329">
    <property type="component" value="Unassembled WGS sequence"/>
</dbReference>
<dbReference type="Pfam" id="PF07690">
    <property type="entry name" value="MFS_1"/>
    <property type="match status" value="1"/>
</dbReference>
<dbReference type="AlphaFoldDB" id="A0A839DUA3"/>
<comment type="subcellular location">
    <subcellularLocation>
        <location evidence="1">Cell membrane</location>
        <topology evidence="1">Multi-pass membrane protein</topology>
    </subcellularLocation>
</comment>
<dbReference type="InterPro" id="IPR036259">
    <property type="entry name" value="MFS_trans_sf"/>
</dbReference>
<proteinExistence type="predicted"/>
<feature type="domain" description="Major facilitator superfamily (MFS) profile" evidence="6">
    <location>
        <begin position="1"/>
        <end position="231"/>
    </location>
</feature>
<keyword evidence="4 5" id="KW-0472">Membrane</keyword>
<dbReference type="GO" id="GO:0022857">
    <property type="term" value="F:transmembrane transporter activity"/>
    <property type="evidence" value="ECO:0007669"/>
    <property type="project" value="InterPro"/>
</dbReference>
<dbReference type="InterPro" id="IPR050382">
    <property type="entry name" value="MFS_Na/Anion_cotransporter"/>
</dbReference>
<dbReference type="PANTHER" id="PTHR11662">
    <property type="entry name" value="SOLUTE CARRIER FAMILY 17"/>
    <property type="match status" value="1"/>
</dbReference>
<evidence type="ECO:0000259" key="6">
    <source>
        <dbReference type="PROSITE" id="PS50850"/>
    </source>
</evidence>
<accession>A0A839DUA3</accession>
<feature type="transmembrane region" description="Helical" evidence="5">
    <location>
        <begin position="160"/>
        <end position="183"/>
    </location>
</feature>
<evidence type="ECO:0000256" key="4">
    <source>
        <dbReference type="ARBA" id="ARBA00023136"/>
    </source>
</evidence>
<keyword evidence="3 5" id="KW-1133">Transmembrane helix</keyword>
<evidence type="ECO:0000256" key="2">
    <source>
        <dbReference type="ARBA" id="ARBA00022692"/>
    </source>
</evidence>